<gene>
    <name evidence="1" type="ORF">FR932_19915</name>
</gene>
<proteinExistence type="predicted"/>
<evidence type="ECO:0000313" key="2">
    <source>
        <dbReference type="Proteomes" id="UP000327424"/>
    </source>
</evidence>
<dbReference type="EMBL" id="CP044399">
    <property type="protein sequence ID" value="QFI39918.1"/>
    <property type="molecule type" value="Genomic_DNA"/>
</dbReference>
<keyword evidence="2" id="KW-1185">Reference proteome</keyword>
<dbReference type="KEGG" id="mmaa:FR932_19915"/>
<dbReference type="AlphaFoldDB" id="A0A5J6WRQ7"/>
<name>A0A5J6WRQ7_MORMI</name>
<accession>A0A5J6WRQ7</accession>
<reference evidence="1 2" key="1">
    <citation type="submission" date="2019-09" db="EMBL/GenBank/DDBJ databases">
        <title>Hybrid Assembly of the complete Genome of the Deep-Sea Bacterium Moritella marina from long Nanopore and Illumina reads.</title>
        <authorList>
            <person name="Magin S."/>
            <person name="Georgoulis A."/>
            <person name="Papadimitriou K."/>
            <person name="Iliakis G."/>
            <person name="Vorgias C.E."/>
        </authorList>
    </citation>
    <scope>NUCLEOTIDE SEQUENCE [LARGE SCALE GENOMIC DNA]</scope>
    <source>
        <strain evidence="1 2">MP-1</strain>
    </source>
</reference>
<sequence length="135" mass="15335">MFEIKQSEIFYVYNKVKRDLPTACIFDTDYELIAKTEPLKAIVDSSEDEAVSLLTAYAEMLVNNLAPEYIASLCASLRSHRSRAKRQHTKEKPTSVTISAATQEKINKLRTQLRKDGKKLTQEQIIVMGLEKLGQ</sequence>
<dbReference type="RefSeq" id="WP_019442177.1">
    <property type="nucleotide sequence ID" value="NZ_ALOE01000026.1"/>
</dbReference>
<evidence type="ECO:0000313" key="1">
    <source>
        <dbReference type="EMBL" id="QFI39918.1"/>
    </source>
</evidence>
<protein>
    <submittedName>
        <fullName evidence="1">Uncharacterized protein</fullName>
    </submittedName>
</protein>
<organism evidence="1 2">
    <name type="scientific">Moritella marina ATCC 15381</name>
    <dbReference type="NCBI Taxonomy" id="1202962"/>
    <lineage>
        <taxon>Bacteria</taxon>
        <taxon>Pseudomonadati</taxon>
        <taxon>Pseudomonadota</taxon>
        <taxon>Gammaproteobacteria</taxon>
        <taxon>Alteromonadales</taxon>
        <taxon>Moritellaceae</taxon>
        <taxon>Moritella</taxon>
    </lineage>
</organism>
<dbReference type="Proteomes" id="UP000327424">
    <property type="component" value="Chromosome"/>
</dbReference>